<protein>
    <submittedName>
        <fullName evidence="2">Uncharacterized protein</fullName>
    </submittedName>
</protein>
<feature type="region of interest" description="Disordered" evidence="1">
    <location>
        <begin position="1"/>
        <end position="45"/>
    </location>
</feature>
<dbReference type="AlphaFoldDB" id="A0AAN9CCF5"/>
<reference evidence="2 3" key="1">
    <citation type="submission" date="2024-02" db="EMBL/GenBank/DDBJ databases">
        <title>Chromosome-level genome assembly of the Eurasian Minnow (Phoxinus phoxinus).</title>
        <authorList>
            <person name="Oriowo T.O."/>
            <person name="Martin S."/>
            <person name="Stange M."/>
            <person name="Chrysostomakis Y."/>
            <person name="Brown T."/>
            <person name="Winkler S."/>
            <person name="Kukowka S."/>
            <person name="Myers E.W."/>
            <person name="Bohne A."/>
        </authorList>
    </citation>
    <scope>NUCLEOTIDE SEQUENCE [LARGE SCALE GENOMIC DNA]</scope>
    <source>
        <strain evidence="2">ZFMK-TIS-60720</strain>
        <tissue evidence="2">Whole Organism</tissue>
    </source>
</reference>
<organism evidence="2 3">
    <name type="scientific">Phoxinus phoxinus</name>
    <name type="common">Eurasian minnow</name>
    <dbReference type="NCBI Taxonomy" id="58324"/>
    <lineage>
        <taxon>Eukaryota</taxon>
        <taxon>Metazoa</taxon>
        <taxon>Chordata</taxon>
        <taxon>Craniata</taxon>
        <taxon>Vertebrata</taxon>
        <taxon>Euteleostomi</taxon>
        <taxon>Actinopterygii</taxon>
        <taxon>Neopterygii</taxon>
        <taxon>Teleostei</taxon>
        <taxon>Ostariophysi</taxon>
        <taxon>Cypriniformes</taxon>
        <taxon>Leuciscidae</taxon>
        <taxon>Phoxininae</taxon>
        <taxon>Phoxinus</taxon>
    </lineage>
</organism>
<evidence type="ECO:0000313" key="3">
    <source>
        <dbReference type="Proteomes" id="UP001364617"/>
    </source>
</evidence>
<keyword evidence="3" id="KW-1185">Reference proteome</keyword>
<evidence type="ECO:0000313" key="2">
    <source>
        <dbReference type="EMBL" id="KAK7130392.1"/>
    </source>
</evidence>
<dbReference type="EMBL" id="JAYKXH010000021">
    <property type="protein sequence ID" value="KAK7130392.1"/>
    <property type="molecule type" value="Genomic_DNA"/>
</dbReference>
<accession>A0AAN9CCF5</accession>
<sequence>MSQRQYVGCTHGKDRTPDHGNGKRRVSREAAGNAERSSGGRHRQN</sequence>
<evidence type="ECO:0000256" key="1">
    <source>
        <dbReference type="SAM" id="MobiDB-lite"/>
    </source>
</evidence>
<proteinExistence type="predicted"/>
<comment type="caution">
    <text evidence="2">The sequence shown here is derived from an EMBL/GenBank/DDBJ whole genome shotgun (WGS) entry which is preliminary data.</text>
</comment>
<gene>
    <name evidence="2" type="ORF">R3I93_019888</name>
</gene>
<name>A0AAN9CCF5_9TELE</name>
<feature type="compositionally biased region" description="Basic and acidic residues" evidence="1">
    <location>
        <begin position="11"/>
        <end position="21"/>
    </location>
</feature>
<dbReference type="Proteomes" id="UP001364617">
    <property type="component" value="Unassembled WGS sequence"/>
</dbReference>